<dbReference type="FunFam" id="3.40.50.150:FF:000025">
    <property type="entry name" value="N-terminal Xaa-Pro-Lys N-methyltransferase 1"/>
    <property type="match status" value="1"/>
</dbReference>
<dbReference type="EC" id="2.1.1.244" evidence="5"/>
<name>A0A176W5F8_MARPO</name>
<dbReference type="PANTHER" id="PTHR12753:SF0">
    <property type="entry name" value="ALPHA N-TERMINAL PROTEIN METHYLTRANSFERASE 1"/>
    <property type="match status" value="1"/>
</dbReference>
<evidence type="ECO:0000256" key="6">
    <source>
        <dbReference type="ARBA" id="ARBA00039449"/>
    </source>
</evidence>
<evidence type="ECO:0000256" key="10">
    <source>
        <dbReference type="ARBA" id="ARBA00048167"/>
    </source>
</evidence>
<evidence type="ECO:0000256" key="12">
    <source>
        <dbReference type="SAM" id="MobiDB-lite"/>
    </source>
</evidence>
<dbReference type="InterPro" id="IPR029063">
    <property type="entry name" value="SAM-dependent_MTases_sf"/>
</dbReference>
<dbReference type="InterPro" id="IPR008576">
    <property type="entry name" value="MeTrfase_NTM1"/>
</dbReference>
<dbReference type="PANTHER" id="PTHR12753">
    <property type="entry name" value="AD-003 - RELATED"/>
    <property type="match status" value="1"/>
</dbReference>
<comment type="catalytic activity">
    <reaction evidence="8">
        <text>N-terminal L-seryl-L-prolyl-L-lysyl-[protein] + 3 S-adenosyl-L-methionine = N-terminal N,N,N-trimethyl-L-seryl-L-prolyl-L-lysyl-[protein] + 3 S-adenosyl-L-homocysteine + 3 H(+)</text>
        <dbReference type="Rhea" id="RHEA:54724"/>
        <dbReference type="Rhea" id="RHEA-COMP:13789"/>
        <dbReference type="Rhea" id="RHEA-COMP:13973"/>
        <dbReference type="ChEBI" id="CHEBI:15378"/>
        <dbReference type="ChEBI" id="CHEBI:57856"/>
        <dbReference type="ChEBI" id="CHEBI:59789"/>
        <dbReference type="ChEBI" id="CHEBI:138061"/>
        <dbReference type="ChEBI" id="CHEBI:138317"/>
        <dbReference type="EC" id="2.1.1.244"/>
    </reaction>
</comment>
<dbReference type="SUPFAM" id="SSF53335">
    <property type="entry name" value="S-adenosyl-L-methionine-dependent methyltransferases"/>
    <property type="match status" value="1"/>
</dbReference>
<evidence type="ECO:0000256" key="3">
    <source>
        <dbReference type="ARBA" id="ARBA00022679"/>
    </source>
</evidence>
<dbReference type="Pfam" id="PF05891">
    <property type="entry name" value="Methyltransf_PK"/>
    <property type="match status" value="1"/>
</dbReference>
<comment type="catalytic activity">
    <reaction evidence="10">
        <text>N-terminal L-alanyl-L-prolyl-L-lysyl-[protein] + 3 S-adenosyl-L-methionine = N-terminal N,N,N-trimethyl-L-alanyl-L-prolyl-L-lysyl-[protein] + 3 S-adenosyl-L-homocysteine + 3 H(+)</text>
        <dbReference type="Rhea" id="RHEA:54712"/>
        <dbReference type="Rhea" id="RHEA-COMP:13785"/>
        <dbReference type="Rhea" id="RHEA-COMP:13971"/>
        <dbReference type="ChEBI" id="CHEBI:15378"/>
        <dbReference type="ChEBI" id="CHEBI:57856"/>
        <dbReference type="ChEBI" id="CHEBI:59789"/>
        <dbReference type="ChEBI" id="CHEBI:138057"/>
        <dbReference type="ChEBI" id="CHEBI:138315"/>
        <dbReference type="EC" id="2.1.1.244"/>
    </reaction>
</comment>
<evidence type="ECO:0000256" key="5">
    <source>
        <dbReference type="ARBA" id="ARBA00039112"/>
    </source>
</evidence>
<keyword evidence="4" id="KW-0949">S-adenosyl-L-methionine</keyword>
<dbReference type="Gene3D" id="3.40.50.150">
    <property type="entry name" value="Vaccinia Virus protein VP39"/>
    <property type="match status" value="1"/>
</dbReference>
<evidence type="ECO:0000256" key="9">
    <source>
        <dbReference type="ARBA" id="ARBA00047885"/>
    </source>
</evidence>
<dbReference type="Proteomes" id="UP000077202">
    <property type="component" value="Unassembled WGS sequence"/>
</dbReference>
<evidence type="ECO:0000256" key="8">
    <source>
        <dbReference type="ARBA" id="ARBA00047306"/>
    </source>
</evidence>
<dbReference type="GO" id="GO:0071885">
    <property type="term" value="F:N-terminal protein N-methyltransferase activity"/>
    <property type="evidence" value="ECO:0007669"/>
    <property type="project" value="UniProtKB-EC"/>
</dbReference>
<dbReference type="AlphaFoldDB" id="A0A176W5F8"/>
<accession>A0A176W5F8</accession>
<comment type="catalytic activity">
    <reaction evidence="9">
        <text>N-terminal L-prolyl-L-prolyl-L-lysyl-[protein] + 2 S-adenosyl-L-methionine = N-terminal N,N-dimethyl-L-prolyl-L-prolyl-L-lysyl-[protein] + 2 S-adenosyl-L-homocysteine + 2 H(+)</text>
        <dbReference type="Rhea" id="RHEA:54736"/>
        <dbReference type="Rhea" id="RHEA-COMP:13787"/>
        <dbReference type="Rhea" id="RHEA-COMP:13974"/>
        <dbReference type="ChEBI" id="CHEBI:15378"/>
        <dbReference type="ChEBI" id="CHEBI:57856"/>
        <dbReference type="ChEBI" id="CHEBI:59789"/>
        <dbReference type="ChEBI" id="CHEBI:138059"/>
        <dbReference type="ChEBI" id="CHEBI:138318"/>
        <dbReference type="EC" id="2.1.1.244"/>
    </reaction>
</comment>
<gene>
    <name evidence="13" type="ORF">AXG93_223s1000</name>
</gene>
<evidence type="ECO:0000256" key="4">
    <source>
        <dbReference type="ARBA" id="ARBA00022691"/>
    </source>
</evidence>
<reference evidence="13" key="1">
    <citation type="submission" date="2016-03" db="EMBL/GenBank/DDBJ databases">
        <title>Mechanisms controlling the formation of the plant cell surface in tip-growing cells are functionally conserved among land plants.</title>
        <authorList>
            <person name="Honkanen S."/>
            <person name="Jones V.A."/>
            <person name="Morieri G."/>
            <person name="Champion C."/>
            <person name="Hetherington A.J."/>
            <person name="Kelly S."/>
            <person name="Saint-Marcoux D."/>
            <person name="Proust H."/>
            <person name="Prescott H."/>
            <person name="Dolan L."/>
        </authorList>
    </citation>
    <scope>NUCLEOTIDE SEQUENCE [LARGE SCALE GENOMIC DNA]</scope>
    <source>
        <tissue evidence="13">Whole gametophyte</tissue>
    </source>
</reference>
<evidence type="ECO:0000313" key="14">
    <source>
        <dbReference type="Proteomes" id="UP000077202"/>
    </source>
</evidence>
<evidence type="ECO:0000256" key="7">
    <source>
        <dbReference type="ARBA" id="ARBA00043129"/>
    </source>
</evidence>
<organism evidence="13 14">
    <name type="scientific">Marchantia polymorpha subsp. ruderalis</name>
    <dbReference type="NCBI Taxonomy" id="1480154"/>
    <lineage>
        <taxon>Eukaryota</taxon>
        <taxon>Viridiplantae</taxon>
        <taxon>Streptophyta</taxon>
        <taxon>Embryophyta</taxon>
        <taxon>Marchantiophyta</taxon>
        <taxon>Marchantiopsida</taxon>
        <taxon>Marchantiidae</taxon>
        <taxon>Marchantiales</taxon>
        <taxon>Marchantiaceae</taxon>
        <taxon>Marchantia</taxon>
    </lineage>
</organism>
<feature type="region of interest" description="Disordered" evidence="12">
    <location>
        <begin position="448"/>
        <end position="479"/>
    </location>
</feature>
<feature type="region of interest" description="Disordered" evidence="12">
    <location>
        <begin position="399"/>
        <end position="435"/>
    </location>
</feature>
<dbReference type="CDD" id="cd02440">
    <property type="entry name" value="AdoMet_MTases"/>
    <property type="match status" value="1"/>
</dbReference>
<dbReference type="GO" id="GO:0032259">
    <property type="term" value="P:methylation"/>
    <property type="evidence" value="ECO:0007669"/>
    <property type="project" value="UniProtKB-KW"/>
</dbReference>
<keyword evidence="2" id="KW-0489">Methyltransferase</keyword>
<keyword evidence="3" id="KW-0808">Transferase</keyword>
<evidence type="ECO:0000256" key="1">
    <source>
        <dbReference type="ARBA" id="ARBA00009059"/>
    </source>
</evidence>
<evidence type="ECO:0000256" key="2">
    <source>
        <dbReference type="ARBA" id="ARBA00022603"/>
    </source>
</evidence>
<comment type="caution">
    <text evidence="13">The sequence shown here is derived from an EMBL/GenBank/DDBJ whole genome shotgun (WGS) entry which is preliminary data.</text>
</comment>
<keyword evidence="14" id="KW-1185">Reference proteome</keyword>
<protein>
    <recommendedName>
        <fullName evidence="6">Alpha N-terminal protein methyltransferase 1</fullName>
        <ecNumber evidence="5">2.1.1.244</ecNumber>
    </recommendedName>
    <alternativeName>
        <fullName evidence="7">X-Pro-Lys N-terminal protein methyltransferase 1</fullName>
    </alternativeName>
</protein>
<dbReference type="GO" id="GO:0005737">
    <property type="term" value="C:cytoplasm"/>
    <property type="evidence" value="ECO:0007669"/>
    <property type="project" value="TreeGrafter"/>
</dbReference>
<proteinExistence type="inferred from homology"/>
<comment type="similarity">
    <text evidence="1">Belongs to the methyltransferase superfamily. NTM1 family.</text>
</comment>
<comment type="function">
    <text evidence="11">Alpha-N-methyltransferase that methylates the N-terminus of target proteins containing the N-terminal motif [Ala/Pro/Ser]-Pro-Lys when the initiator Met is cleaved. Specifically catalyzes mono-, di- or tri-methylation of exposed alpha-amino group of Ala or Ser residue in the [Ala/Ser]-Pro-Lys motif and mono- or di-methylation of Pro in the Pro-Pro-Lys motif.</text>
</comment>
<dbReference type="EMBL" id="LVLJ01001743">
    <property type="protein sequence ID" value="OAE28264.1"/>
    <property type="molecule type" value="Genomic_DNA"/>
</dbReference>
<evidence type="ECO:0000313" key="13">
    <source>
        <dbReference type="EMBL" id="OAE28264.1"/>
    </source>
</evidence>
<sequence length="479" mass="54051">MSSQALMWCMPPANYRKKRYKVRDKGPSHLQRYGGRTAPIPDSFIQNATCRSGRPGYPAHMFEFFLQFPVFCGTDLCPFGKGLVQNGVFLRGLRNRVGGPSCFAQALCDKKKQLCEGSTRMEEGLDSDGNTFSTREVMWEIYTGDEKGRDEWYTKGVNYWSVRFFSSSSSFLLRDSSAFVFVLAVEASVDGVLGGYGKISGRDVLDSNKFLMDCFKTLIPDARDQQLTALDCGAGVGRVTKNLLVHHFYEVDLVEPVQQFLDVARQELHFDFVGTKLKNVNFYHNSLQDFVPPEGRYDVIWIQWCIGHLTDADVVEFFCRAKLGLKPGGFIVLKENIAKSGFVLDKEDASVTRSDEYFRDLFQQGGLHVYKHRTQTAFPRELFAVHMYCLTTEFKKKKKKTKKAGKKGNTPGVIKRKKRREEQQGPPDPLSRSLWGWGWGAAFSKENEGALRNGRQPVQATERPVTLSACSESAWGTGG</sequence>
<evidence type="ECO:0000256" key="11">
    <source>
        <dbReference type="ARBA" id="ARBA00060050"/>
    </source>
</evidence>